<accession>A0A9P4N5C0</accession>
<organism evidence="4 5">
    <name type="scientific">Lojkania enalia</name>
    <dbReference type="NCBI Taxonomy" id="147567"/>
    <lineage>
        <taxon>Eukaryota</taxon>
        <taxon>Fungi</taxon>
        <taxon>Dikarya</taxon>
        <taxon>Ascomycota</taxon>
        <taxon>Pezizomycotina</taxon>
        <taxon>Dothideomycetes</taxon>
        <taxon>Pleosporomycetidae</taxon>
        <taxon>Pleosporales</taxon>
        <taxon>Pleosporales incertae sedis</taxon>
        <taxon>Lojkania</taxon>
    </lineage>
</organism>
<keyword evidence="1" id="KW-0677">Repeat</keyword>
<dbReference type="SUPFAM" id="SSF52540">
    <property type="entry name" value="P-loop containing nucleoside triphosphate hydrolases"/>
    <property type="match status" value="1"/>
</dbReference>
<feature type="domain" description="DUF7791" evidence="3">
    <location>
        <begin position="538"/>
        <end position="666"/>
    </location>
</feature>
<dbReference type="OrthoDB" id="443402at2759"/>
<evidence type="ECO:0000313" key="5">
    <source>
        <dbReference type="Proteomes" id="UP000800093"/>
    </source>
</evidence>
<dbReference type="Proteomes" id="UP000800093">
    <property type="component" value="Unassembled WGS sequence"/>
</dbReference>
<dbReference type="EMBL" id="ML986631">
    <property type="protein sequence ID" value="KAF2263129.1"/>
    <property type="molecule type" value="Genomic_DNA"/>
</dbReference>
<evidence type="ECO:0000259" key="3">
    <source>
        <dbReference type="Pfam" id="PF25053"/>
    </source>
</evidence>
<gene>
    <name evidence="4" type="ORF">CC78DRAFT_497371</name>
</gene>
<protein>
    <recommendedName>
        <fullName evidence="6">NACHT domain-containing protein</fullName>
    </recommendedName>
</protein>
<evidence type="ECO:0000313" key="4">
    <source>
        <dbReference type="EMBL" id="KAF2263129.1"/>
    </source>
</evidence>
<evidence type="ECO:0000256" key="1">
    <source>
        <dbReference type="ARBA" id="ARBA00022737"/>
    </source>
</evidence>
<evidence type="ECO:0000259" key="2">
    <source>
        <dbReference type="Pfam" id="PF24883"/>
    </source>
</evidence>
<dbReference type="PANTHER" id="PTHR10039">
    <property type="entry name" value="AMELOGENIN"/>
    <property type="match status" value="1"/>
</dbReference>
<proteinExistence type="predicted"/>
<reference evidence="5" key="1">
    <citation type="journal article" date="2020" name="Stud. Mycol.">
        <title>101 Dothideomycetes genomes: A test case for predicting lifestyles and emergence of pathogens.</title>
        <authorList>
            <person name="Haridas S."/>
            <person name="Albert R."/>
            <person name="Binder M."/>
            <person name="Bloem J."/>
            <person name="LaButti K."/>
            <person name="Salamov A."/>
            <person name="Andreopoulos B."/>
            <person name="Baker S."/>
            <person name="Barry K."/>
            <person name="Bills G."/>
            <person name="Bluhm B."/>
            <person name="Cannon C."/>
            <person name="Castanera R."/>
            <person name="Culley D."/>
            <person name="Daum C."/>
            <person name="Ezra D."/>
            <person name="Gonzalez J."/>
            <person name="Henrissat B."/>
            <person name="Kuo A."/>
            <person name="Liang C."/>
            <person name="Lipzen A."/>
            <person name="Lutzoni F."/>
            <person name="Magnuson J."/>
            <person name="Mondo S."/>
            <person name="Nolan M."/>
            <person name="Ohm R."/>
            <person name="Pangilinan J."/>
            <person name="Park H.-J."/>
            <person name="Ramirez L."/>
            <person name="Alfaro M."/>
            <person name="Sun H."/>
            <person name="Tritt A."/>
            <person name="Yoshinaga Y."/>
            <person name="Zwiers L.-H."/>
            <person name="Turgeon B."/>
            <person name="Goodwin S."/>
            <person name="Spatafora J."/>
            <person name="Crous P."/>
            <person name="Grigoriev I."/>
        </authorList>
    </citation>
    <scope>NUCLEOTIDE SEQUENCE [LARGE SCALE GENOMIC DNA]</scope>
    <source>
        <strain evidence="5">CBS 304.66</strain>
    </source>
</reference>
<dbReference type="Pfam" id="PF25053">
    <property type="entry name" value="DUF7791"/>
    <property type="match status" value="1"/>
</dbReference>
<evidence type="ECO:0008006" key="6">
    <source>
        <dbReference type="Google" id="ProtNLM"/>
    </source>
</evidence>
<dbReference type="Gene3D" id="3.40.50.300">
    <property type="entry name" value="P-loop containing nucleotide triphosphate hydrolases"/>
    <property type="match status" value="1"/>
</dbReference>
<dbReference type="InterPro" id="IPR056693">
    <property type="entry name" value="DUF7791"/>
</dbReference>
<dbReference type="AlphaFoldDB" id="A0A9P4N5C0"/>
<dbReference type="Pfam" id="PF24883">
    <property type="entry name" value="NPHP3_N"/>
    <property type="match status" value="1"/>
</dbReference>
<keyword evidence="5" id="KW-1185">Reference proteome</keyword>
<dbReference type="InterPro" id="IPR056884">
    <property type="entry name" value="NPHP3-like_N"/>
</dbReference>
<name>A0A9P4N5C0_9PLEO</name>
<dbReference type="InterPro" id="IPR027417">
    <property type="entry name" value="P-loop_NTPase"/>
</dbReference>
<feature type="domain" description="Nephrocystin 3-like N-terminal" evidence="2">
    <location>
        <begin position="243"/>
        <end position="427"/>
    </location>
</feature>
<comment type="caution">
    <text evidence="4">The sequence shown here is derived from an EMBL/GenBank/DDBJ whole genome shotgun (WGS) entry which is preliminary data.</text>
</comment>
<dbReference type="PANTHER" id="PTHR10039:SF5">
    <property type="entry name" value="NACHT DOMAIN-CONTAINING PROTEIN"/>
    <property type="match status" value="1"/>
</dbReference>
<sequence length="871" mass="100244">MEPLSALAVATSVVQFVDFAGKLLSGSTRLYKSADGRFEDHADLHTITQTLSKLSGDLQRPPKYDSPSQHIQELRDLCRDASLVAEELIEKLNSIKLQSDKSRTRWRSGLQALRSLLVQERIDNLQERVNRFRQQLTLSLVVILREEMYSSQYDVNDRLESVFTVFQEHIKENQLWQTDIGRMIREQYKSDPSQDSTQFSPPNITRFGLEEQSDRFARLMLQFMKYTEMGERHERISDRHRKTFEWIFHETPNRAWSSFPQWLKGLLPLYWITGKAGAGKSTLMKLLHDDSRTEQYLSKESCSKVPVVKAGFFLWNSGTSMQMSQHGLVQSLLFQILNVCPEMTPSTFPDRWETFSLLGSFSTVELSWTELLQSFRRCIQQIGKSKRLFFLIDGLDEYAGKPGDIIGFLKQTLASPNSIIKMCISSRPWTVFEDAFDSNPSLHIHELTLPDMRLFISDRFKENAGYSALKGEEPDYAEQLIEDVAQKASGVFLWVSLVVELLLAALSNGDRIKDLQKRLQSLPPDLEGFFQKILDSQEPEHKEHASQLFQVFRAAMKPVSITTFTFADEDTDTILNAEVSPVSVDQLHFKIDRMRRRLNSRCKGLIEVAQRNFSPNSSVEYLHRTVKDFMEKESTWGKVKAMTPSTFDPHFALCKSFLMQLKKMPPYDMSDLEALLSEFISRISQSESTVTDIKIVMLDQLDDTLNHIISQETIKETSPIGQQVIKYPGVQPHWTHTGQLSHETFMPGTFMNFVVSHRYFWYLESKISQGFQVKQAKGLAPLLYSAIIRPHASNEQVDVEIVKCLLEHGADPNESFGGRQIWDFSRPAINMDVYQKINDLLLQYGKGSSVGWPMKSKSFFHRFKFRSRKAK</sequence>